<evidence type="ECO:0000256" key="1">
    <source>
        <dbReference type="SAM" id="MobiDB-lite"/>
    </source>
</evidence>
<gene>
    <name evidence="2" type="ORF">LX32DRAFT_205615</name>
</gene>
<protein>
    <submittedName>
        <fullName evidence="2">Uncharacterized protein</fullName>
    </submittedName>
</protein>
<feature type="region of interest" description="Disordered" evidence="1">
    <location>
        <begin position="1"/>
        <end position="29"/>
    </location>
</feature>
<sequence length="177" mass="19338">MSVGRMVVQSDQGEHEGGTSQLGSDFNASYQGSLDVRNEDSLSYHRLYTNTRSNLASQLATGNPQLPHGPESDTSGHEADPDPRAGDNTIAECADSDDSDDEADPPLSEPVNSISPVDPFHPHDERRQRMSSMRFHILSSIWKVKVPSRSLSSMESLPLSLLPTGPALLDSLRLRRT</sequence>
<accession>A0AAD9H645</accession>
<proteinExistence type="predicted"/>
<feature type="compositionally biased region" description="Basic and acidic residues" evidence="1">
    <location>
        <begin position="70"/>
        <end position="85"/>
    </location>
</feature>
<keyword evidence="3" id="KW-1185">Reference proteome</keyword>
<organism evidence="2 3">
    <name type="scientific">Colletotrichum zoysiae</name>
    <dbReference type="NCBI Taxonomy" id="1216348"/>
    <lineage>
        <taxon>Eukaryota</taxon>
        <taxon>Fungi</taxon>
        <taxon>Dikarya</taxon>
        <taxon>Ascomycota</taxon>
        <taxon>Pezizomycotina</taxon>
        <taxon>Sordariomycetes</taxon>
        <taxon>Hypocreomycetidae</taxon>
        <taxon>Glomerellales</taxon>
        <taxon>Glomerellaceae</taxon>
        <taxon>Colletotrichum</taxon>
        <taxon>Colletotrichum graminicola species complex</taxon>
    </lineage>
</organism>
<evidence type="ECO:0000313" key="2">
    <source>
        <dbReference type="EMBL" id="KAK2022209.1"/>
    </source>
</evidence>
<feature type="compositionally biased region" description="Polar residues" evidence="1">
    <location>
        <begin position="18"/>
        <end position="29"/>
    </location>
</feature>
<feature type="compositionally biased region" description="Acidic residues" evidence="1">
    <location>
        <begin position="94"/>
        <end position="104"/>
    </location>
</feature>
<evidence type="ECO:0000313" key="3">
    <source>
        <dbReference type="Proteomes" id="UP001232148"/>
    </source>
</evidence>
<dbReference type="EMBL" id="MU843054">
    <property type="protein sequence ID" value="KAK2022209.1"/>
    <property type="molecule type" value="Genomic_DNA"/>
</dbReference>
<reference evidence="2" key="1">
    <citation type="submission" date="2021-06" db="EMBL/GenBank/DDBJ databases">
        <title>Comparative genomics, transcriptomics and evolutionary studies reveal genomic signatures of adaptation to plant cell wall in hemibiotrophic fungi.</title>
        <authorList>
            <consortium name="DOE Joint Genome Institute"/>
            <person name="Baroncelli R."/>
            <person name="Diaz J.F."/>
            <person name="Benocci T."/>
            <person name="Peng M."/>
            <person name="Battaglia E."/>
            <person name="Haridas S."/>
            <person name="Andreopoulos W."/>
            <person name="Labutti K."/>
            <person name="Pangilinan J."/>
            <person name="Floch G.L."/>
            <person name="Makela M.R."/>
            <person name="Henrissat B."/>
            <person name="Grigoriev I.V."/>
            <person name="Crouch J.A."/>
            <person name="De Vries R.P."/>
            <person name="Sukno S.A."/>
            <person name="Thon M.R."/>
        </authorList>
    </citation>
    <scope>NUCLEOTIDE SEQUENCE</scope>
    <source>
        <strain evidence="2">MAFF235873</strain>
    </source>
</reference>
<dbReference type="Proteomes" id="UP001232148">
    <property type="component" value="Unassembled WGS sequence"/>
</dbReference>
<dbReference type="AlphaFoldDB" id="A0AAD9H645"/>
<comment type="caution">
    <text evidence="2">The sequence shown here is derived from an EMBL/GenBank/DDBJ whole genome shotgun (WGS) entry which is preliminary data.</text>
</comment>
<name>A0AAD9H645_9PEZI</name>
<feature type="region of interest" description="Disordered" evidence="1">
    <location>
        <begin position="59"/>
        <end position="124"/>
    </location>
</feature>